<evidence type="ECO:0000313" key="2">
    <source>
        <dbReference type="Proteomes" id="UP000435323"/>
    </source>
</evidence>
<dbReference type="Proteomes" id="UP000435323">
    <property type="component" value="Unassembled WGS sequence"/>
</dbReference>
<proteinExistence type="predicted"/>
<dbReference type="EMBL" id="WOBO01000055">
    <property type="protein sequence ID" value="MUK47570.1"/>
    <property type="molecule type" value="Genomic_DNA"/>
</dbReference>
<comment type="caution">
    <text evidence="1">The sequence shown here is derived from an EMBL/GenBank/DDBJ whole genome shotgun (WGS) entry which is preliminary data.</text>
</comment>
<protein>
    <submittedName>
        <fullName evidence="1">CRISPR-associated DxTHG motif protein</fullName>
    </submittedName>
</protein>
<sequence>MRSISHGIRSNPFIFYWVDAFSFY</sequence>
<organism evidence="1 2">
    <name type="scientific">Aliivibrio fischeri</name>
    <name type="common">Vibrio fischeri</name>
    <dbReference type="NCBI Taxonomy" id="668"/>
    <lineage>
        <taxon>Bacteria</taxon>
        <taxon>Pseudomonadati</taxon>
        <taxon>Pseudomonadota</taxon>
        <taxon>Gammaproteobacteria</taxon>
        <taxon>Vibrionales</taxon>
        <taxon>Vibrionaceae</taxon>
        <taxon>Aliivibrio</taxon>
    </lineage>
</organism>
<reference evidence="1 2" key="1">
    <citation type="submission" date="2019-11" db="EMBL/GenBank/DDBJ databases">
        <title>Using colonization assays and comparative genomics to discover symbiosis behaviors and factors in Vibrio fischeri.</title>
        <authorList>
            <person name="Bongrand C."/>
            <person name="Moriano-Gutierrez S."/>
            <person name="Arevalo P."/>
            <person name="Mcfall-Ngai M."/>
            <person name="Visick K."/>
            <person name="Polz M.F."/>
            <person name="Ruby E.G."/>
        </authorList>
    </citation>
    <scope>NUCLEOTIDE SEQUENCE [LARGE SCALE GENOMIC DNA]</scope>
    <source>
        <strain evidence="2">emors.3.2</strain>
    </source>
</reference>
<accession>A0A6I3YS78</accession>
<dbReference type="AlphaFoldDB" id="A0A6I3YS78"/>
<name>A0A6I3YS78_ALIFS</name>
<gene>
    <name evidence="1" type="ORF">GNP77_19730</name>
</gene>
<evidence type="ECO:0000313" key="1">
    <source>
        <dbReference type="EMBL" id="MUK47570.1"/>
    </source>
</evidence>